<evidence type="ECO:0000313" key="9">
    <source>
        <dbReference type="Proteomes" id="UP001058974"/>
    </source>
</evidence>
<dbReference type="Gramene" id="Psat03G0508900-T1">
    <property type="protein sequence ID" value="KAI5430827.1"/>
    <property type="gene ID" value="KIW84_035089"/>
</dbReference>
<dbReference type="EMBL" id="JAMSHJ010000003">
    <property type="protein sequence ID" value="KAI5430827.1"/>
    <property type="molecule type" value="Genomic_DNA"/>
</dbReference>
<gene>
    <name evidence="8" type="ORF">KIW84_035089</name>
</gene>
<dbReference type="GO" id="GO:0000785">
    <property type="term" value="C:chromatin"/>
    <property type="evidence" value="ECO:0007669"/>
    <property type="project" value="TreeGrafter"/>
</dbReference>
<keyword evidence="9" id="KW-1185">Reference proteome</keyword>
<dbReference type="GO" id="GO:0005634">
    <property type="term" value="C:nucleus"/>
    <property type="evidence" value="ECO:0007669"/>
    <property type="project" value="UniProtKB-SubCell"/>
</dbReference>
<sequence length="209" mass="23817">MTHTKQNINGLMDILSRMLRETDDFVDSENDKAHIRLAAATTILRLAKKWDLHITPEVFHFTILIAKDSSTFVRTKFLNKAQKLLKEHKQPIRFACAFALAVTENIDNLRFQNYKYMAEFIEDYSIAACKRKLSSVRGAIVDYPAYVMALVDISNVDGDLELINDAALSLFSIFQALKKAEDSVDAQTTIKLHKLAEIGIYYFKCIKSC</sequence>
<evidence type="ECO:0000256" key="7">
    <source>
        <dbReference type="ARBA" id="ARBA00023306"/>
    </source>
</evidence>
<dbReference type="InterPro" id="IPR039776">
    <property type="entry name" value="Pds5"/>
</dbReference>
<keyword evidence="3" id="KW-0227">DNA damage</keyword>
<dbReference type="SUPFAM" id="SSF48371">
    <property type="entry name" value="ARM repeat"/>
    <property type="match status" value="1"/>
</dbReference>
<keyword evidence="2" id="KW-0132">Cell division</keyword>
<evidence type="ECO:0000256" key="5">
    <source>
        <dbReference type="ARBA" id="ARBA00023204"/>
    </source>
</evidence>
<dbReference type="PANTHER" id="PTHR12663:SF50">
    <property type="entry name" value="SISTER CHROMATID COHESION PROTEIN PDS5 HOMOLOG B"/>
    <property type="match status" value="1"/>
</dbReference>
<reference evidence="8 9" key="1">
    <citation type="journal article" date="2022" name="Nat. Genet.">
        <title>Improved pea reference genome and pan-genome highlight genomic features and evolutionary characteristics.</title>
        <authorList>
            <person name="Yang T."/>
            <person name="Liu R."/>
            <person name="Luo Y."/>
            <person name="Hu S."/>
            <person name="Wang D."/>
            <person name="Wang C."/>
            <person name="Pandey M.K."/>
            <person name="Ge S."/>
            <person name="Xu Q."/>
            <person name="Li N."/>
            <person name="Li G."/>
            <person name="Huang Y."/>
            <person name="Saxena R.K."/>
            <person name="Ji Y."/>
            <person name="Li M."/>
            <person name="Yan X."/>
            <person name="He Y."/>
            <person name="Liu Y."/>
            <person name="Wang X."/>
            <person name="Xiang C."/>
            <person name="Varshney R.K."/>
            <person name="Ding H."/>
            <person name="Gao S."/>
            <person name="Zong X."/>
        </authorList>
    </citation>
    <scope>NUCLEOTIDE SEQUENCE [LARGE SCALE GENOMIC DNA]</scope>
    <source>
        <strain evidence="8 9">cv. Zhongwan 6</strain>
    </source>
</reference>
<comment type="subcellular location">
    <subcellularLocation>
        <location evidence="1">Nucleus</location>
    </subcellularLocation>
</comment>
<keyword evidence="6" id="KW-0539">Nucleus</keyword>
<keyword evidence="4" id="KW-0498">Mitosis</keyword>
<accession>A0A9D4Y1X2</accession>
<evidence type="ECO:0000256" key="4">
    <source>
        <dbReference type="ARBA" id="ARBA00022776"/>
    </source>
</evidence>
<dbReference type="GO" id="GO:0007064">
    <property type="term" value="P:mitotic sister chromatid cohesion"/>
    <property type="evidence" value="ECO:0007669"/>
    <property type="project" value="InterPro"/>
</dbReference>
<evidence type="ECO:0000256" key="6">
    <source>
        <dbReference type="ARBA" id="ARBA00023242"/>
    </source>
</evidence>
<dbReference type="GO" id="GO:0051301">
    <property type="term" value="P:cell division"/>
    <property type="evidence" value="ECO:0007669"/>
    <property type="project" value="UniProtKB-KW"/>
</dbReference>
<evidence type="ECO:0000256" key="2">
    <source>
        <dbReference type="ARBA" id="ARBA00022618"/>
    </source>
</evidence>
<evidence type="ECO:0000256" key="3">
    <source>
        <dbReference type="ARBA" id="ARBA00022763"/>
    </source>
</evidence>
<dbReference type="Pfam" id="PF20168">
    <property type="entry name" value="PDS5"/>
    <property type="match status" value="1"/>
</dbReference>
<dbReference type="GO" id="GO:0006281">
    <property type="term" value="P:DNA repair"/>
    <property type="evidence" value="ECO:0007669"/>
    <property type="project" value="UniProtKB-KW"/>
</dbReference>
<dbReference type="Proteomes" id="UP001058974">
    <property type="component" value="Chromosome 3"/>
</dbReference>
<evidence type="ECO:0000256" key="1">
    <source>
        <dbReference type="ARBA" id="ARBA00004123"/>
    </source>
</evidence>
<dbReference type="GO" id="GO:0035825">
    <property type="term" value="P:homologous recombination"/>
    <property type="evidence" value="ECO:0007669"/>
    <property type="project" value="UniProtKB-ARBA"/>
</dbReference>
<name>A0A9D4Y1X2_PEA</name>
<evidence type="ECO:0000313" key="8">
    <source>
        <dbReference type="EMBL" id="KAI5430827.1"/>
    </source>
</evidence>
<proteinExistence type="predicted"/>
<dbReference type="InterPro" id="IPR016024">
    <property type="entry name" value="ARM-type_fold"/>
</dbReference>
<organism evidence="8 9">
    <name type="scientific">Pisum sativum</name>
    <name type="common">Garden pea</name>
    <name type="synonym">Lathyrus oleraceus</name>
    <dbReference type="NCBI Taxonomy" id="3888"/>
    <lineage>
        <taxon>Eukaryota</taxon>
        <taxon>Viridiplantae</taxon>
        <taxon>Streptophyta</taxon>
        <taxon>Embryophyta</taxon>
        <taxon>Tracheophyta</taxon>
        <taxon>Spermatophyta</taxon>
        <taxon>Magnoliopsida</taxon>
        <taxon>eudicotyledons</taxon>
        <taxon>Gunneridae</taxon>
        <taxon>Pentapetalae</taxon>
        <taxon>rosids</taxon>
        <taxon>fabids</taxon>
        <taxon>Fabales</taxon>
        <taxon>Fabaceae</taxon>
        <taxon>Papilionoideae</taxon>
        <taxon>50 kb inversion clade</taxon>
        <taxon>NPAAA clade</taxon>
        <taxon>Hologalegina</taxon>
        <taxon>IRL clade</taxon>
        <taxon>Fabeae</taxon>
        <taxon>Lathyrus</taxon>
    </lineage>
</organism>
<dbReference type="PANTHER" id="PTHR12663">
    <property type="entry name" value="ANDROGEN INDUCED INHIBITOR OF PROLIFERATION AS3 / PDS5-RELATED"/>
    <property type="match status" value="1"/>
</dbReference>
<protein>
    <submittedName>
        <fullName evidence="8">Uncharacterized protein</fullName>
    </submittedName>
</protein>
<dbReference type="AlphaFoldDB" id="A0A9D4Y1X2"/>
<comment type="caution">
    <text evidence="8">The sequence shown here is derived from an EMBL/GenBank/DDBJ whole genome shotgun (WGS) entry which is preliminary data.</text>
</comment>
<keyword evidence="5" id="KW-0234">DNA repair</keyword>
<keyword evidence="7" id="KW-0131">Cell cycle</keyword>